<dbReference type="AlphaFoldDB" id="A0A1X3DI07"/>
<dbReference type="SUPFAM" id="SSF53335">
    <property type="entry name" value="S-adenosyl-L-methionine-dependent methyltransferases"/>
    <property type="match status" value="1"/>
</dbReference>
<reference evidence="2" key="1">
    <citation type="submission" date="2017-01" db="EMBL/GenBank/DDBJ databases">
        <authorList>
            <person name="Mah S.A."/>
            <person name="Swanson W.J."/>
            <person name="Moy G.W."/>
            <person name="Vacquier V.D."/>
        </authorList>
    </citation>
    <scope>NUCLEOTIDE SEQUENCE [LARGE SCALE GENOMIC DNA]</scope>
    <source>
        <strain evidence="2">124861</strain>
    </source>
</reference>
<accession>A0A1X3DI07</accession>
<evidence type="ECO:0000313" key="1">
    <source>
        <dbReference type="EMBL" id="OSI20433.1"/>
    </source>
</evidence>
<comment type="caution">
    <text evidence="1">The sequence shown here is derived from an EMBL/GenBank/DDBJ whole genome shotgun (WGS) entry which is preliminary data.</text>
</comment>
<sequence>MMVLDPASGSRMMYFDKNDQRVLFGDIRQEEHILKDRHYNRTLEVKPDVKLDFTKLPFDSGSFRLVVFDPPHLVHAGDKSWLAKKYGRLGENWQTDIKAGFSECFRVLEEGGILIFKWNENQIRVKDILALTDQKPLFGHVTMKHKKNQTATHWFTFIKETENE</sequence>
<dbReference type="Gene3D" id="3.40.50.150">
    <property type="entry name" value="Vaccinia Virus protein VP39"/>
    <property type="match status" value="1"/>
</dbReference>
<keyword evidence="1" id="KW-0489">Methyltransferase</keyword>
<keyword evidence="1" id="KW-0808">Transferase</keyword>
<dbReference type="GO" id="GO:0008168">
    <property type="term" value="F:methyltransferase activity"/>
    <property type="evidence" value="ECO:0007669"/>
    <property type="project" value="UniProtKB-KW"/>
</dbReference>
<dbReference type="EMBL" id="MTAB01000015">
    <property type="protein sequence ID" value="OSI20433.1"/>
    <property type="molecule type" value="Genomic_DNA"/>
</dbReference>
<protein>
    <submittedName>
        <fullName evidence="1">SAM-dependent methyltransferase</fullName>
    </submittedName>
</protein>
<gene>
    <name evidence="1" type="ORF">BV912_07635</name>
</gene>
<dbReference type="RefSeq" id="WP_085359626.1">
    <property type="nucleotide sequence ID" value="NZ_MTAB01000015.1"/>
</dbReference>
<dbReference type="OrthoDB" id="8781114at2"/>
<dbReference type="GO" id="GO:0032259">
    <property type="term" value="P:methylation"/>
    <property type="evidence" value="ECO:0007669"/>
    <property type="project" value="UniProtKB-KW"/>
</dbReference>
<evidence type="ECO:0000313" key="2">
    <source>
        <dbReference type="Proteomes" id="UP000193303"/>
    </source>
</evidence>
<name>A0A1X3DI07_9NEIS</name>
<dbReference type="Proteomes" id="UP000193303">
    <property type="component" value="Unassembled WGS sequence"/>
</dbReference>
<dbReference type="InterPro" id="IPR029063">
    <property type="entry name" value="SAM-dependent_MTases_sf"/>
</dbReference>
<proteinExistence type="predicted"/>
<organism evidence="1 2">
    <name type="scientific">Neisseria dumasiana</name>
    <dbReference type="NCBI Taxonomy" id="1931275"/>
    <lineage>
        <taxon>Bacteria</taxon>
        <taxon>Pseudomonadati</taxon>
        <taxon>Pseudomonadota</taxon>
        <taxon>Betaproteobacteria</taxon>
        <taxon>Neisseriales</taxon>
        <taxon>Neisseriaceae</taxon>
        <taxon>Neisseria</taxon>
    </lineage>
</organism>